<dbReference type="AlphaFoldDB" id="A0A1F7JG35"/>
<dbReference type="Pfam" id="PF00535">
    <property type="entry name" value="Glycos_transf_2"/>
    <property type="match status" value="1"/>
</dbReference>
<gene>
    <name evidence="2" type="ORF">A3H78_01615</name>
</gene>
<feature type="domain" description="Glycosyltransferase 2-like" evidence="1">
    <location>
        <begin position="7"/>
        <end position="121"/>
    </location>
</feature>
<sequence>MKDIKLSIIIPTYERTKDFAEILNVINKIIENLSYVEEMLIVDDNRNKEFKKYTINSQATLKKFRCLTTNHRGSAAARNFGIRSAKGNVILFLDDDILPSIDSINNHYNYHQKNRGDNKCLVGKVITPKKISLNNSFTRNVDEQNLQFGKQQLSGIVDFRYFYTCNVSMKKNFMLKHGLFNEIFKDALYDDIELAYRLEKKGLQIYFDKKNIVEHFKQYDYLSLTRRYKMMGYYAKKLLKLHPELSNSFINLKPTIKEYLLIFTHPFLNVLRAINVNYFEALLIKSGATKYFFIGLNS</sequence>
<dbReference type="InterPro" id="IPR001173">
    <property type="entry name" value="Glyco_trans_2-like"/>
</dbReference>
<organism evidence="2 3">
    <name type="scientific">Candidatus Roizmanbacteria bacterium RIFCSPLOWO2_02_FULL_36_11</name>
    <dbReference type="NCBI Taxonomy" id="1802071"/>
    <lineage>
        <taxon>Bacteria</taxon>
        <taxon>Candidatus Roizmaniibacteriota</taxon>
    </lineage>
</organism>
<protein>
    <recommendedName>
        <fullName evidence="1">Glycosyltransferase 2-like domain-containing protein</fullName>
    </recommendedName>
</protein>
<dbReference type="SUPFAM" id="SSF53448">
    <property type="entry name" value="Nucleotide-diphospho-sugar transferases"/>
    <property type="match status" value="1"/>
</dbReference>
<accession>A0A1F7JG35</accession>
<dbReference type="Proteomes" id="UP000177418">
    <property type="component" value="Unassembled WGS sequence"/>
</dbReference>
<dbReference type="InterPro" id="IPR050834">
    <property type="entry name" value="Glycosyltransf_2"/>
</dbReference>
<dbReference type="PANTHER" id="PTHR43685">
    <property type="entry name" value="GLYCOSYLTRANSFERASE"/>
    <property type="match status" value="1"/>
</dbReference>
<reference evidence="2 3" key="1">
    <citation type="journal article" date="2016" name="Nat. Commun.">
        <title>Thousands of microbial genomes shed light on interconnected biogeochemical processes in an aquifer system.</title>
        <authorList>
            <person name="Anantharaman K."/>
            <person name="Brown C.T."/>
            <person name="Hug L.A."/>
            <person name="Sharon I."/>
            <person name="Castelle C.J."/>
            <person name="Probst A.J."/>
            <person name="Thomas B.C."/>
            <person name="Singh A."/>
            <person name="Wilkins M.J."/>
            <person name="Karaoz U."/>
            <person name="Brodie E.L."/>
            <person name="Williams K.H."/>
            <person name="Hubbard S.S."/>
            <person name="Banfield J.F."/>
        </authorList>
    </citation>
    <scope>NUCLEOTIDE SEQUENCE [LARGE SCALE GENOMIC DNA]</scope>
</reference>
<evidence type="ECO:0000313" key="2">
    <source>
        <dbReference type="EMBL" id="OGK54564.1"/>
    </source>
</evidence>
<dbReference type="InterPro" id="IPR029044">
    <property type="entry name" value="Nucleotide-diphossugar_trans"/>
</dbReference>
<dbReference type="PANTHER" id="PTHR43685:SF3">
    <property type="entry name" value="SLR2126 PROTEIN"/>
    <property type="match status" value="1"/>
</dbReference>
<dbReference type="Gene3D" id="3.90.550.10">
    <property type="entry name" value="Spore Coat Polysaccharide Biosynthesis Protein SpsA, Chain A"/>
    <property type="match status" value="1"/>
</dbReference>
<evidence type="ECO:0000313" key="3">
    <source>
        <dbReference type="Proteomes" id="UP000177418"/>
    </source>
</evidence>
<evidence type="ECO:0000259" key="1">
    <source>
        <dbReference type="Pfam" id="PF00535"/>
    </source>
</evidence>
<comment type="caution">
    <text evidence="2">The sequence shown here is derived from an EMBL/GenBank/DDBJ whole genome shotgun (WGS) entry which is preliminary data.</text>
</comment>
<dbReference type="EMBL" id="MGAV01000014">
    <property type="protein sequence ID" value="OGK54564.1"/>
    <property type="molecule type" value="Genomic_DNA"/>
</dbReference>
<name>A0A1F7JG35_9BACT</name>
<proteinExistence type="predicted"/>